<dbReference type="Proteomes" id="UP000052237">
    <property type="component" value="Unassembled WGS sequence"/>
</dbReference>
<keyword evidence="1" id="KW-1133">Transmembrane helix</keyword>
<accession>A0A0S4SYP2</accession>
<sequence>MFNFLFNFTEFLVLMLSKIKLYYIVSLWLAISIFINIFFSIKISQNIGISIIFYFIMYCLKDPTNFEIYIKKISFICWTILIVSFIIHTCMILQKGTESQKNSPPYFQGIFSRKGE</sequence>
<evidence type="ECO:0000313" key="3">
    <source>
        <dbReference type="Proteomes" id="UP000052237"/>
    </source>
</evidence>
<feature type="transmembrane region" description="Helical" evidence="1">
    <location>
        <begin position="45"/>
        <end position="61"/>
    </location>
</feature>
<feature type="transmembrane region" description="Helical" evidence="1">
    <location>
        <begin position="21"/>
        <end position="39"/>
    </location>
</feature>
<comment type="caution">
    <text evidence="2">The sequence shown here is derived from an EMBL/GenBank/DDBJ whole genome shotgun (WGS) entry which is preliminary data.</text>
</comment>
<evidence type="ECO:0000313" key="2">
    <source>
        <dbReference type="EMBL" id="CUU90938.1"/>
    </source>
</evidence>
<protein>
    <submittedName>
        <fullName evidence="2">Uncharacterized protein</fullName>
    </submittedName>
</protein>
<gene>
    <name evidence="2" type="ORF">ERS686654_02197</name>
</gene>
<evidence type="ECO:0000256" key="1">
    <source>
        <dbReference type="SAM" id="Phobius"/>
    </source>
</evidence>
<keyword evidence="1" id="KW-0472">Membrane</keyword>
<dbReference type="AlphaFoldDB" id="A0A0S4SYP2"/>
<organism evidence="2 3">
    <name type="scientific">Campylobacter hyointestinalis subsp. hyointestinalis</name>
    <dbReference type="NCBI Taxonomy" id="91352"/>
    <lineage>
        <taxon>Bacteria</taxon>
        <taxon>Pseudomonadati</taxon>
        <taxon>Campylobacterota</taxon>
        <taxon>Epsilonproteobacteria</taxon>
        <taxon>Campylobacterales</taxon>
        <taxon>Campylobacteraceae</taxon>
        <taxon>Campylobacter</taxon>
    </lineage>
</organism>
<dbReference type="EMBL" id="FAVB01000014">
    <property type="protein sequence ID" value="CUU90938.1"/>
    <property type="molecule type" value="Genomic_DNA"/>
</dbReference>
<proteinExistence type="predicted"/>
<name>A0A0S4SYP2_CAMHY</name>
<reference evidence="2 3" key="1">
    <citation type="submission" date="2015-11" db="EMBL/GenBank/DDBJ databases">
        <authorList>
            <consortium name="Pathogen Informatics"/>
        </authorList>
    </citation>
    <scope>NUCLEOTIDE SEQUENCE [LARGE SCALE GENOMIC DNA]</scope>
    <source>
        <strain evidence="2 3">006A-0059</strain>
    </source>
</reference>
<feature type="transmembrane region" description="Helical" evidence="1">
    <location>
        <begin position="73"/>
        <end position="94"/>
    </location>
</feature>
<keyword evidence="1" id="KW-0812">Transmembrane</keyword>
<keyword evidence="3" id="KW-1185">Reference proteome</keyword>